<accession>A0ABN3E292</accession>
<feature type="transmembrane region" description="Helical" evidence="1">
    <location>
        <begin position="51"/>
        <end position="72"/>
    </location>
</feature>
<keyword evidence="1" id="KW-1133">Transmembrane helix</keyword>
<evidence type="ECO:0000313" key="3">
    <source>
        <dbReference type="Proteomes" id="UP001500929"/>
    </source>
</evidence>
<keyword evidence="1" id="KW-0472">Membrane</keyword>
<evidence type="ECO:0000256" key="1">
    <source>
        <dbReference type="SAM" id="Phobius"/>
    </source>
</evidence>
<protein>
    <submittedName>
        <fullName evidence="2">Uncharacterized protein</fullName>
    </submittedName>
</protein>
<name>A0ABN3E292_9MICO</name>
<proteinExistence type="predicted"/>
<keyword evidence="1" id="KW-0812">Transmembrane</keyword>
<gene>
    <name evidence="2" type="ORF">GCM10009851_35550</name>
</gene>
<feature type="transmembrane region" description="Helical" evidence="1">
    <location>
        <begin position="21"/>
        <end position="45"/>
    </location>
</feature>
<organism evidence="2 3">
    <name type="scientific">Herbiconiux moechotypicola</name>
    <dbReference type="NCBI Taxonomy" id="637393"/>
    <lineage>
        <taxon>Bacteria</taxon>
        <taxon>Bacillati</taxon>
        <taxon>Actinomycetota</taxon>
        <taxon>Actinomycetes</taxon>
        <taxon>Micrococcales</taxon>
        <taxon>Microbacteriaceae</taxon>
        <taxon>Herbiconiux</taxon>
    </lineage>
</organism>
<dbReference type="Proteomes" id="UP001500929">
    <property type="component" value="Unassembled WGS sequence"/>
</dbReference>
<evidence type="ECO:0000313" key="2">
    <source>
        <dbReference type="EMBL" id="GAA2246977.1"/>
    </source>
</evidence>
<keyword evidence="3" id="KW-1185">Reference proteome</keyword>
<reference evidence="2 3" key="1">
    <citation type="journal article" date="2019" name="Int. J. Syst. Evol. Microbiol.">
        <title>The Global Catalogue of Microorganisms (GCM) 10K type strain sequencing project: providing services to taxonomists for standard genome sequencing and annotation.</title>
        <authorList>
            <consortium name="The Broad Institute Genomics Platform"/>
            <consortium name="The Broad Institute Genome Sequencing Center for Infectious Disease"/>
            <person name="Wu L."/>
            <person name="Ma J."/>
        </authorList>
    </citation>
    <scope>NUCLEOTIDE SEQUENCE [LARGE SCALE GENOMIC DNA]</scope>
    <source>
        <strain evidence="2 3">JCM 16117</strain>
    </source>
</reference>
<sequence>MSDMVYLMMKNRKNPSPRTSFIAVGLIYVAAVADVFQIIGHWAFIDEIGPWLVVLGFVSVAILLTVATVVLVRTLKTVKYLKGGGVLTEQR</sequence>
<dbReference type="EMBL" id="BAAAQY010000012">
    <property type="protein sequence ID" value="GAA2246977.1"/>
    <property type="molecule type" value="Genomic_DNA"/>
</dbReference>
<comment type="caution">
    <text evidence="2">The sequence shown here is derived from an EMBL/GenBank/DDBJ whole genome shotgun (WGS) entry which is preliminary data.</text>
</comment>